<dbReference type="AlphaFoldDB" id="A0AAV3AJ79"/>
<reference evidence="8" key="1">
    <citation type="thesis" date="2020" institute="ProQuest LLC" country="789 East Eisenhower Parkway, Ann Arbor, MI, USA">
        <title>Comparative Genomics and Chromosome Evolution.</title>
        <authorList>
            <person name="Mudd A.B."/>
        </authorList>
    </citation>
    <scope>NUCLEOTIDE SEQUENCE</scope>
    <source>
        <strain evidence="8">1538</strain>
        <tissue evidence="8">Blood</tissue>
    </source>
</reference>
<dbReference type="PANTHER" id="PTHR31021:SF3">
    <property type="entry name" value="PROTEIN APCDD1-LIKE"/>
    <property type="match status" value="1"/>
</dbReference>
<evidence type="ECO:0000256" key="6">
    <source>
        <dbReference type="SAM" id="MobiDB-lite"/>
    </source>
</evidence>
<evidence type="ECO:0000256" key="5">
    <source>
        <dbReference type="ARBA" id="ARBA00023180"/>
    </source>
</evidence>
<organism evidence="8 9">
    <name type="scientific">Pyxicephalus adspersus</name>
    <name type="common">African bullfrog</name>
    <dbReference type="NCBI Taxonomy" id="30357"/>
    <lineage>
        <taxon>Eukaryota</taxon>
        <taxon>Metazoa</taxon>
        <taxon>Chordata</taxon>
        <taxon>Craniata</taxon>
        <taxon>Vertebrata</taxon>
        <taxon>Euteleostomi</taxon>
        <taxon>Amphibia</taxon>
        <taxon>Batrachia</taxon>
        <taxon>Anura</taxon>
        <taxon>Neobatrachia</taxon>
        <taxon>Ranoidea</taxon>
        <taxon>Pyxicephalidae</taxon>
        <taxon>Pyxicephalinae</taxon>
        <taxon>Pyxicephalus</taxon>
    </lineage>
</organism>
<sequence length="514" mass="58539">MPVIVTGFGYFNLRLLPTSYKVHIKIENKLWDVPVPPEQVLSAGKLNREPQCQYQLRHLQDGARISAVLPPNIEGHWISTGCEVRSGPEFLTRSYTFYPNRLFKALQFYYTDPQCHHPSYSLVIKGKLRLRQASWITRGATEADYHLHKVGIVFYSQEAMSDIRDQMNRTCSGFVSTGRTWAPGRVYELLSAKAGRDCTGAISFSMHELSLVRLEKQYNGHQGVGLVEKLFLGDTHTNRSERMHYRPNGYQQPLQSALHHVHPCHVCGIIYNANEHLPPVLPRTSHTPTHLRGEWVSSQCEVRPNVLFLTRYLMFHADNHSWEGFYHHYADPICKQPTFTLRAAGYYTKGVQSELVKGGTELVFTVNKVWVKPLNQVILQMLNTSRPRSCGEAGSWAIGEEQDISVTGGCTALGISLPHTEYELFKIEQDTHSRLLLYMGERPTDGSSPSTPQKRPTSYQPPLIQCSGEFRESLKQSFPIDNASSLAALPRPHSYLSFKCQIFKPHRTFFFTWT</sequence>
<dbReference type="Pfam" id="PF14921">
    <property type="entry name" value="APCDDC"/>
    <property type="match status" value="2"/>
</dbReference>
<dbReference type="InterPro" id="IPR029405">
    <property type="entry name" value="APCDD1_dom"/>
</dbReference>
<protein>
    <recommendedName>
        <fullName evidence="7">APCDD1 domain-containing protein</fullName>
    </recommendedName>
</protein>
<comment type="caution">
    <text evidence="8">The sequence shown here is derived from an EMBL/GenBank/DDBJ whole genome shotgun (WGS) entry which is preliminary data.</text>
</comment>
<feature type="domain" description="APCDD1" evidence="7">
    <location>
        <begin position="284"/>
        <end position="491"/>
    </location>
</feature>
<dbReference type="EMBL" id="DYDO01000006">
    <property type="protein sequence ID" value="DBA22118.1"/>
    <property type="molecule type" value="Genomic_DNA"/>
</dbReference>
<evidence type="ECO:0000256" key="4">
    <source>
        <dbReference type="ARBA" id="ARBA00023136"/>
    </source>
</evidence>
<dbReference type="GO" id="GO:0017147">
    <property type="term" value="F:Wnt-protein binding"/>
    <property type="evidence" value="ECO:0007669"/>
    <property type="project" value="InterPro"/>
</dbReference>
<keyword evidence="4" id="KW-0472">Membrane</keyword>
<feature type="region of interest" description="Disordered" evidence="6">
    <location>
        <begin position="440"/>
        <end position="461"/>
    </location>
</feature>
<keyword evidence="3" id="KW-0732">Signal</keyword>
<name>A0AAV3AJ79_PYXAD</name>
<gene>
    <name evidence="8" type="ORF">GDO54_013182</name>
</gene>
<dbReference type="GO" id="GO:0005886">
    <property type="term" value="C:plasma membrane"/>
    <property type="evidence" value="ECO:0007669"/>
    <property type="project" value="InterPro"/>
</dbReference>
<evidence type="ECO:0000259" key="7">
    <source>
        <dbReference type="SMART" id="SM01352"/>
    </source>
</evidence>
<dbReference type="InterPro" id="IPR042425">
    <property type="entry name" value="APCDD1"/>
</dbReference>
<keyword evidence="5" id="KW-0325">Glycoprotein</keyword>
<evidence type="ECO:0000313" key="9">
    <source>
        <dbReference type="Proteomes" id="UP001181693"/>
    </source>
</evidence>
<keyword evidence="9" id="KW-1185">Reference proteome</keyword>
<evidence type="ECO:0000313" key="8">
    <source>
        <dbReference type="EMBL" id="DBA22118.1"/>
    </source>
</evidence>
<evidence type="ECO:0000256" key="2">
    <source>
        <dbReference type="ARBA" id="ARBA00022692"/>
    </source>
</evidence>
<feature type="compositionally biased region" description="Polar residues" evidence="6">
    <location>
        <begin position="445"/>
        <end position="460"/>
    </location>
</feature>
<comment type="subcellular location">
    <subcellularLocation>
        <location evidence="1">Membrane</location>
        <topology evidence="1">Single-pass membrane protein</topology>
    </subcellularLocation>
</comment>
<keyword evidence="2" id="KW-0812">Transmembrane</keyword>
<proteinExistence type="predicted"/>
<dbReference type="GO" id="GO:0030178">
    <property type="term" value="P:negative regulation of Wnt signaling pathway"/>
    <property type="evidence" value="ECO:0007669"/>
    <property type="project" value="InterPro"/>
</dbReference>
<dbReference type="PANTHER" id="PTHR31021">
    <property type="entry name" value="ADENOMATOSIS POLYPOSIS COLI DOWN-REGULATED 1"/>
    <property type="match status" value="1"/>
</dbReference>
<evidence type="ECO:0000256" key="3">
    <source>
        <dbReference type="ARBA" id="ARBA00022729"/>
    </source>
</evidence>
<accession>A0AAV3AJ79</accession>
<dbReference type="Proteomes" id="UP001181693">
    <property type="component" value="Unassembled WGS sequence"/>
</dbReference>
<evidence type="ECO:0000256" key="1">
    <source>
        <dbReference type="ARBA" id="ARBA00004167"/>
    </source>
</evidence>
<feature type="domain" description="APCDD1" evidence="7">
    <location>
        <begin position="51"/>
        <end position="283"/>
    </location>
</feature>
<dbReference type="SMART" id="SM01352">
    <property type="entry name" value="APCDDC"/>
    <property type="match status" value="2"/>
</dbReference>